<keyword evidence="2" id="KW-0677">Repeat</keyword>
<organism evidence="3 4">
    <name type="scientific">Acrobeloides nanus</name>
    <dbReference type="NCBI Taxonomy" id="290746"/>
    <lineage>
        <taxon>Eukaryota</taxon>
        <taxon>Metazoa</taxon>
        <taxon>Ecdysozoa</taxon>
        <taxon>Nematoda</taxon>
        <taxon>Chromadorea</taxon>
        <taxon>Rhabditida</taxon>
        <taxon>Tylenchina</taxon>
        <taxon>Cephalobomorpha</taxon>
        <taxon>Cephaloboidea</taxon>
        <taxon>Cephalobidae</taxon>
        <taxon>Acrobeloides</taxon>
    </lineage>
</organism>
<protein>
    <submittedName>
        <fullName evidence="4">Uncharacterized protein</fullName>
    </submittedName>
</protein>
<dbReference type="SUPFAM" id="SSF52058">
    <property type="entry name" value="L domain-like"/>
    <property type="match status" value="1"/>
</dbReference>
<evidence type="ECO:0000313" key="3">
    <source>
        <dbReference type="Proteomes" id="UP000887540"/>
    </source>
</evidence>
<dbReference type="PANTHER" id="PTHR24366:SF170">
    <property type="entry name" value="RE50361P"/>
    <property type="match status" value="1"/>
</dbReference>
<dbReference type="InterPro" id="IPR032675">
    <property type="entry name" value="LRR_dom_sf"/>
</dbReference>
<dbReference type="Pfam" id="PF13855">
    <property type="entry name" value="LRR_8"/>
    <property type="match status" value="3"/>
</dbReference>
<keyword evidence="1" id="KW-0433">Leucine-rich repeat</keyword>
<dbReference type="Proteomes" id="UP000887540">
    <property type="component" value="Unplaced"/>
</dbReference>
<dbReference type="InterPro" id="IPR003591">
    <property type="entry name" value="Leu-rich_rpt_typical-subtyp"/>
</dbReference>
<evidence type="ECO:0000256" key="2">
    <source>
        <dbReference type="ARBA" id="ARBA00022737"/>
    </source>
</evidence>
<dbReference type="WBParaSite" id="ACRNAN_scaffold1831.g30441.t1">
    <property type="protein sequence ID" value="ACRNAN_scaffold1831.g30441.t1"/>
    <property type="gene ID" value="ACRNAN_scaffold1831.g30441"/>
</dbReference>
<dbReference type="PROSITE" id="PS51450">
    <property type="entry name" value="LRR"/>
    <property type="match status" value="4"/>
</dbReference>
<dbReference type="AlphaFoldDB" id="A0A914D3I0"/>
<evidence type="ECO:0000313" key="4">
    <source>
        <dbReference type="WBParaSite" id="ACRNAN_scaffold1831.g30441.t1"/>
    </source>
</evidence>
<evidence type="ECO:0000256" key="1">
    <source>
        <dbReference type="ARBA" id="ARBA00022614"/>
    </source>
</evidence>
<keyword evidence="3" id="KW-1185">Reference proteome</keyword>
<dbReference type="PRINTS" id="PR00019">
    <property type="entry name" value="LEURICHRPT"/>
</dbReference>
<dbReference type="PANTHER" id="PTHR24366">
    <property type="entry name" value="IG(IMMUNOGLOBULIN) AND LRR(LEUCINE RICH REPEAT) DOMAINS"/>
    <property type="match status" value="1"/>
</dbReference>
<dbReference type="InterPro" id="IPR001611">
    <property type="entry name" value="Leu-rich_rpt"/>
</dbReference>
<dbReference type="SMART" id="SM00369">
    <property type="entry name" value="LRR_TYP"/>
    <property type="match status" value="12"/>
</dbReference>
<reference evidence="4" key="1">
    <citation type="submission" date="2022-11" db="UniProtKB">
        <authorList>
            <consortium name="WormBaseParasite"/>
        </authorList>
    </citation>
    <scope>IDENTIFICATION</scope>
</reference>
<accession>A0A914D3I0</accession>
<dbReference type="Gene3D" id="3.80.10.10">
    <property type="entry name" value="Ribonuclease Inhibitor"/>
    <property type="match status" value="3"/>
</dbReference>
<sequence length="536" mass="59878">MNIDSNCIGLSANIAAAPDELPIPECPLGTPEKCKCGNDEGKFRVLCENAINSKNIQNLFTSIINEVIDRLSISCSEPLEMVPRLPAMNLKRLEIVGCEALHLINNSMKSIPVFGLMPKLESLNLDRNEISEVPENAFKGLPQLRHLRLQYNKICTLSNDALAETKTRLELLDLSGNCLSIIPSPILRGFDRLMYMDLAENQFTEVGPLGFMQLPLLKELRLNSNRLERIAPNAFVDMPQLKTLYLRDNVLPMVDSSMIQGFKQLEVLDLSRNMLNQTPSFKEMVNLKQVRLDYNKLRVVDAYAFSANIKLELINLQNNEISKIDKNGFDSLEQLTTLLLANNSLTKLDGSIFATLPNLQNLNLHQNNISSIDNTTFATLPKLAVLDLSSNGLEHIGVGAFSKQPPTFYWLDLSNNKLKSFDKGVFDQKITNILLNGNPLVCDDKMDWFVHYMVVNQIRTSRPNEPEIKCSAPDEFAGVRLKELMIKKSSKTLTASMQRLGLDGSAQPNKNFLTNLFPGLANLGDIQNLGVAKANC</sequence>
<dbReference type="FunFam" id="3.80.10.10:FF:001164">
    <property type="entry name" value="GH01279p"/>
    <property type="match status" value="1"/>
</dbReference>
<proteinExistence type="predicted"/>
<name>A0A914D3I0_9BILA</name>